<feature type="chain" id="PRO_5046316430" evidence="1">
    <location>
        <begin position="21"/>
        <end position="236"/>
    </location>
</feature>
<protein>
    <submittedName>
        <fullName evidence="2">DUF4198 domain-containing protein</fullName>
    </submittedName>
</protein>
<evidence type="ECO:0000313" key="2">
    <source>
        <dbReference type="EMBL" id="MEE1946587.1"/>
    </source>
</evidence>
<comment type="caution">
    <text evidence="2">The sequence shown here is derived from an EMBL/GenBank/DDBJ whole genome shotgun (WGS) entry which is preliminary data.</text>
</comment>
<reference evidence="2 3" key="1">
    <citation type="submission" date="2024-01" db="EMBL/GenBank/DDBJ databases">
        <title>Pedobacter sp. nov., isolated from fresh soil.</title>
        <authorList>
            <person name="Le N.T.T."/>
        </authorList>
    </citation>
    <scope>NUCLEOTIDE SEQUENCE [LARGE SCALE GENOMIC DNA]</scope>
    <source>
        <strain evidence="2 3">KR3-3</strain>
    </source>
</reference>
<evidence type="ECO:0000256" key="1">
    <source>
        <dbReference type="SAM" id="SignalP"/>
    </source>
</evidence>
<name>A0ABU7IAU4_9SPHI</name>
<evidence type="ECO:0000313" key="3">
    <source>
        <dbReference type="Proteomes" id="UP001336835"/>
    </source>
</evidence>
<dbReference type="Pfam" id="PF10670">
    <property type="entry name" value="DUF4198"/>
    <property type="match status" value="1"/>
</dbReference>
<dbReference type="Proteomes" id="UP001336835">
    <property type="component" value="Unassembled WGS sequence"/>
</dbReference>
<dbReference type="RefSeq" id="WP_330108889.1">
    <property type="nucleotide sequence ID" value="NZ_JAZDQT010000003.1"/>
</dbReference>
<dbReference type="EMBL" id="JAZDQT010000003">
    <property type="protein sequence ID" value="MEE1946587.1"/>
    <property type="molecule type" value="Genomic_DNA"/>
</dbReference>
<organism evidence="2 3">
    <name type="scientific">Pedobacter albus</name>
    <dbReference type="NCBI Taxonomy" id="3113905"/>
    <lineage>
        <taxon>Bacteria</taxon>
        <taxon>Pseudomonadati</taxon>
        <taxon>Bacteroidota</taxon>
        <taxon>Sphingobacteriia</taxon>
        <taxon>Sphingobacteriales</taxon>
        <taxon>Sphingobacteriaceae</taxon>
        <taxon>Pedobacter</taxon>
    </lineage>
</organism>
<keyword evidence="1" id="KW-0732">Signal</keyword>
<proteinExistence type="predicted"/>
<keyword evidence="3" id="KW-1185">Reference proteome</keyword>
<gene>
    <name evidence="2" type="ORF">VRU48_15785</name>
</gene>
<dbReference type="InterPro" id="IPR019613">
    <property type="entry name" value="DUF4198"/>
</dbReference>
<feature type="signal peptide" evidence="1">
    <location>
        <begin position="1"/>
        <end position="20"/>
    </location>
</feature>
<accession>A0ABU7IAU4</accession>
<sequence>MKKIALVLTLLALSSSGAFAHALWIETASTGKKGQAQEVKIFFGEYEENEPDSAAKWFSNLKDFSLVLTAPNGATKILTTVADVHCFKASFTPDQDGTYTLSVVHEVKAIYEHAKIEYYAFTHVAVGNAPKINLTYPANALFTIRPSAAVVKAGASVPHQVLYNKVPFATQKLTVVDTERKKQEPVTDANGKFDFKPAQKGNYFLEAFKEEATPGELDGKKYDKVWHVVTYFVQAQ</sequence>
<dbReference type="SUPFAM" id="SSF49478">
    <property type="entry name" value="Cna protein B-type domain"/>
    <property type="match status" value="1"/>
</dbReference>